<dbReference type="Pfam" id="PF13470">
    <property type="entry name" value="PIN_3"/>
    <property type="match status" value="1"/>
</dbReference>
<dbReference type="PANTHER" id="PTHR34610:SF3">
    <property type="entry name" value="SSL7007 PROTEIN"/>
    <property type="match status" value="1"/>
</dbReference>
<proteinExistence type="predicted"/>
<feature type="domain" description="PIN" evidence="1">
    <location>
        <begin position="1"/>
        <end position="113"/>
    </location>
</feature>
<sequence length="139" mass="16070">MRVVVDTNVLVSAILRGRNPRAVIEFIIDTPDYFWMVSPEILAEYKEVLNRTKFKLKQEVIAEWVEVIDTVTILVDVELEIDFPRDRKDAKFIACAKTVDADFLITGDRDFTEAKSLGRTRIISVSLFKELFVDMMTNH</sequence>
<dbReference type="InterPro" id="IPR029060">
    <property type="entry name" value="PIN-like_dom_sf"/>
</dbReference>
<name>A0A7C3VQN1_9CYAN</name>
<dbReference type="SUPFAM" id="SSF88723">
    <property type="entry name" value="PIN domain-like"/>
    <property type="match status" value="1"/>
</dbReference>
<evidence type="ECO:0000259" key="1">
    <source>
        <dbReference type="SMART" id="SM00670"/>
    </source>
</evidence>
<evidence type="ECO:0000313" key="2">
    <source>
        <dbReference type="EMBL" id="HGG01391.1"/>
    </source>
</evidence>
<dbReference type="InterPro" id="IPR002716">
    <property type="entry name" value="PIN_dom"/>
</dbReference>
<gene>
    <name evidence="2" type="ORF">ENR15_12280</name>
</gene>
<protein>
    <submittedName>
        <fullName evidence="2">Putative toxin-antitoxin system toxin component, PIN family</fullName>
    </submittedName>
</protein>
<dbReference type="AlphaFoldDB" id="A0A7C3VQN1"/>
<dbReference type="SMART" id="SM00670">
    <property type="entry name" value="PINc"/>
    <property type="match status" value="1"/>
</dbReference>
<reference evidence="2" key="1">
    <citation type="journal article" date="2020" name="mSystems">
        <title>Genome- and Community-Level Interaction Insights into Carbon Utilization and Element Cycling Functions of Hydrothermarchaeota in Hydrothermal Sediment.</title>
        <authorList>
            <person name="Zhou Z."/>
            <person name="Liu Y."/>
            <person name="Xu W."/>
            <person name="Pan J."/>
            <person name="Luo Z.H."/>
            <person name="Li M."/>
        </authorList>
    </citation>
    <scope>NUCLEOTIDE SEQUENCE [LARGE SCALE GENOMIC DNA]</scope>
    <source>
        <strain evidence="2">SpSt-374</strain>
    </source>
</reference>
<dbReference type="PANTHER" id="PTHR34610">
    <property type="entry name" value="SSL7007 PROTEIN"/>
    <property type="match status" value="1"/>
</dbReference>
<dbReference type="InterPro" id="IPR002850">
    <property type="entry name" value="PIN_toxin-like"/>
</dbReference>
<accession>A0A7C3VQN1</accession>
<dbReference type="EMBL" id="DSPX01000124">
    <property type="protein sequence ID" value="HGG01391.1"/>
    <property type="molecule type" value="Genomic_DNA"/>
</dbReference>
<dbReference type="NCBIfam" id="TIGR00305">
    <property type="entry name" value="putative toxin-antitoxin system toxin component, PIN family"/>
    <property type="match status" value="1"/>
</dbReference>
<comment type="caution">
    <text evidence="2">The sequence shown here is derived from an EMBL/GenBank/DDBJ whole genome shotgun (WGS) entry which is preliminary data.</text>
</comment>
<organism evidence="2">
    <name type="scientific">Planktothricoides sp. SpSt-374</name>
    <dbReference type="NCBI Taxonomy" id="2282167"/>
    <lineage>
        <taxon>Bacteria</taxon>
        <taxon>Bacillati</taxon>
        <taxon>Cyanobacteriota</taxon>
        <taxon>Cyanophyceae</taxon>
        <taxon>Oscillatoriophycideae</taxon>
        <taxon>Oscillatoriales</taxon>
        <taxon>Oscillatoriaceae</taxon>
        <taxon>Planktothricoides</taxon>
    </lineage>
</organism>
<dbReference type="Gene3D" id="3.40.50.1010">
    <property type="entry name" value="5'-nuclease"/>
    <property type="match status" value="1"/>
</dbReference>